<dbReference type="Gene3D" id="3.90.780.10">
    <property type="entry name" value="5'-Nucleotidase, C-terminal domain"/>
    <property type="match status" value="1"/>
</dbReference>
<keyword evidence="3" id="KW-1185">Reference proteome</keyword>
<name>A0ABT8KSV9_9BACT</name>
<evidence type="ECO:0000259" key="1">
    <source>
        <dbReference type="Pfam" id="PF02872"/>
    </source>
</evidence>
<dbReference type="InterPro" id="IPR036907">
    <property type="entry name" value="5'-Nucleotdase_C_sf"/>
</dbReference>
<dbReference type="SUPFAM" id="SSF55816">
    <property type="entry name" value="5'-nucleotidase (syn. UDP-sugar hydrolase), C-terminal domain"/>
    <property type="match status" value="1"/>
</dbReference>
<evidence type="ECO:0000313" key="3">
    <source>
        <dbReference type="Proteomes" id="UP001172082"/>
    </source>
</evidence>
<dbReference type="EMBL" id="JAUJEA010000008">
    <property type="protein sequence ID" value="MDN5203816.1"/>
    <property type="molecule type" value="Genomic_DNA"/>
</dbReference>
<sequence length="227" mass="25553">MDQTDVAFSTLEINKDIIEDSLAKALIQPFKSELDEQMKKVIGYAQHELNNKPGRGESTLGNFVADLLLIQSERKYTGSVDIAVINAHGGLRVPISEGAIRVEHIYELMPFENAMWILELSSEQVQQFFDHCAKTMRNVAAGAEFSVRDGKAVSIKIQGKDIEPNRRYTLAISDYLAQGGGGFSFLKETKFVEDLQYPVRDMILNHIAELHDQGRKIEAKLDERIKL</sequence>
<dbReference type="Pfam" id="PF02872">
    <property type="entry name" value="5_nucleotid_C"/>
    <property type="match status" value="1"/>
</dbReference>
<dbReference type="InterPro" id="IPR008334">
    <property type="entry name" value="5'-Nucleotdase_C"/>
</dbReference>
<accession>A0ABT8KSV9</accession>
<feature type="domain" description="5'-Nucleotidase C-terminal" evidence="1">
    <location>
        <begin position="42"/>
        <end position="188"/>
    </location>
</feature>
<dbReference type="PANTHER" id="PTHR11575:SF24">
    <property type="entry name" value="5'-NUCLEOTIDASE"/>
    <property type="match status" value="1"/>
</dbReference>
<evidence type="ECO:0000313" key="2">
    <source>
        <dbReference type="EMBL" id="MDN5203816.1"/>
    </source>
</evidence>
<dbReference type="PANTHER" id="PTHR11575">
    <property type="entry name" value="5'-NUCLEOTIDASE-RELATED"/>
    <property type="match status" value="1"/>
</dbReference>
<dbReference type="Proteomes" id="UP001172082">
    <property type="component" value="Unassembled WGS sequence"/>
</dbReference>
<dbReference type="RefSeq" id="WP_346753839.1">
    <property type="nucleotide sequence ID" value="NZ_JAUJEA010000008.1"/>
</dbReference>
<dbReference type="PRINTS" id="PR01607">
    <property type="entry name" value="APYRASEFAMLY"/>
</dbReference>
<comment type="caution">
    <text evidence="2">The sequence shown here is derived from an EMBL/GenBank/DDBJ whole genome shotgun (WGS) entry which is preliminary data.</text>
</comment>
<reference evidence="2" key="1">
    <citation type="submission" date="2023-06" db="EMBL/GenBank/DDBJ databases">
        <title>Genomic of Parafulvivirga corallium.</title>
        <authorList>
            <person name="Wang G."/>
        </authorList>
    </citation>
    <scope>NUCLEOTIDE SEQUENCE</scope>
    <source>
        <strain evidence="2">BMA10</strain>
    </source>
</reference>
<dbReference type="InterPro" id="IPR006179">
    <property type="entry name" value="5_nucleotidase/apyrase"/>
</dbReference>
<proteinExistence type="predicted"/>
<gene>
    <name evidence="2" type="ORF">QQ008_20665</name>
</gene>
<protein>
    <submittedName>
        <fullName evidence="2">5'-nucleotidase C-terminal domain-containing protein</fullName>
    </submittedName>
</protein>
<organism evidence="2 3">
    <name type="scientific">Splendidivirga corallicola</name>
    <dbReference type="NCBI Taxonomy" id="3051826"/>
    <lineage>
        <taxon>Bacteria</taxon>
        <taxon>Pseudomonadati</taxon>
        <taxon>Bacteroidota</taxon>
        <taxon>Cytophagia</taxon>
        <taxon>Cytophagales</taxon>
        <taxon>Splendidivirgaceae</taxon>
        <taxon>Splendidivirga</taxon>
    </lineage>
</organism>